<feature type="compositionally biased region" description="Basic residues" evidence="1">
    <location>
        <begin position="195"/>
        <end position="204"/>
    </location>
</feature>
<reference evidence="2" key="1">
    <citation type="journal article" date="2020" name="bioRxiv">
        <title>Historical genomics reveals the evolutionary mechanisms behind multiple outbreaks of the host-specific coffee wilt pathogen Fusarium xylarioides.</title>
        <authorList>
            <person name="Peck D."/>
            <person name="Nowell R.W."/>
            <person name="Flood J."/>
            <person name="Ryan M.J."/>
            <person name="Barraclough T.G."/>
        </authorList>
    </citation>
    <scope>NUCLEOTIDE SEQUENCE</scope>
    <source>
        <strain evidence="2">IMI 127659i</strain>
    </source>
</reference>
<keyword evidence="3" id="KW-1185">Reference proteome</keyword>
<dbReference type="AlphaFoldDB" id="A0A9P7HVI9"/>
<proteinExistence type="predicted"/>
<reference evidence="2" key="2">
    <citation type="submission" date="2020-10" db="EMBL/GenBank/DDBJ databases">
        <authorList>
            <person name="Peck L.D."/>
            <person name="Nowell R.W."/>
            <person name="Flood J."/>
            <person name="Ryan M.J."/>
            <person name="Barraclough T.G."/>
        </authorList>
    </citation>
    <scope>NUCLEOTIDE SEQUENCE</scope>
    <source>
        <strain evidence="2">IMI 127659i</strain>
    </source>
</reference>
<feature type="region of interest" description="Disordered" evidence="1">
    <location>
        <begin position="190"/>
        <end position="209"/>
    </location>
</feature>
<evidence type="ECO:0000313" key="3">
    <source>
        <dbReference type="Proteomes" id="UP000750502"/>
    </source>
</evidence>
<evidence type="ECO:0000256" key="1">
    <source>
        <dbReference type="SAM" id="MobiDB-lite"/>
    </source>
</evidence>
<dbReference type="EMBL" id="JADFTT010000270">
    <property type="protein sequence ID" value="KAG5764057.1"/>
    <property type="molecule type" value="Genomic_DNA"/>
</dbReference>
<evidence type="ECO:0000313" key="2">
    <source>
        <dbReference type="EMBL" id="KAG5764057.1"/>
    </source>
</evidence>
<organism evidence="2 3">
    <name type="scientific">Fusarium xylarioides</name>
    <dbReference type="NCBI Taxonomy" id="221167"/>
    <lineage>
        <taxon>Eukaryota</taxon>
        <taxon>Fungi</taxon>
        <taxon>Dikarya</taxon>
        <taxon>Ascomycota</taxon>
        <taxon>Pezizomycotina</taxon>
        <taxon>Sordariomycetes</taxon>
        <taxon>Hypocreomycetidae</taxon>
        <taxon>Hypocreales</taxon>
        <taxon>Nectriaceae</taxon>
        <taxon>Fusarium</taxon>
        <taxon>Fusarium fujikuroi species complex</taxon>
    </lineage>
</organism>
<gene>
    <name evidence="2" type="ORF">H9Q72_007872</name>
</gene>
<protein>
    <submittedName>
        <fullName evidence="2">Uncharacterized protein</fullName>
    </submittedName>
</protein>
<sequence>MLAWTRPFSRRGLYKVMDDLSSASPALTALLNNQEYLSHQVSKLTEMVADLKVGPRSRRSSASSHKSGDSDVTNFIENEAVDSFIADDNLTIFEAFVSETGTPINVRKGKKTLEHGGKFRNAAIEMMRESWNPETLDETIARLVSLDDHDITRLYNGMSIKHREQKAQGKGKKTLVQTRTESFQTAIDGEDITPHRRGGKRKAPKTPTAGRMRCHLFVYEKVDDISRASNANMQQKVLDDIAESNREWRRLTEGGSGN</sequence>
<accession>A0A9P7HVI9</accession>
<name>A0A9P7HVI9_9HYPO</name>
<dbReference type="OrthoDB" id="5102566at2759"/>
<dbReference type="Proteomes" id="UP000750502">
    <property type="component" value="Unassembled WGS sequence"/>
</dbReference>
<comment type="caution">
    <text evidence="2">The sequence shown here is derived from an EMBL/GenBank/DDBJ whole genome shotgun (WGS) entry which is preliminary data.</text>
</comment>